<sequence>MAWCWVAVNIVLTESCHLFFKTVLWGQFALNNSVSWDSMSSITAVPNSHSLTACVPVFYPLLTLSGLGNKIMSPDCNPSASRPLPSAGIICDLKGFSPSKSVLQANAEKGWACRNRSCGPGLLSRGTFPAIFTLAKCQRFSPSFCVAIL</sequence>
<dbReference type="Proteomes" id="UP000694424">
    <property type="component" value="Unplaced"/>
</dbReference>
<name>A0A8B9Q321_APTOW</name>
<evidence type="ECO:0000256" key="1">
    <source>
        <dbReference type="SAM" id="SignalP"/>
    </source>
</evidence>
<feature type="signal peptide" evidence="1">
    <location>
        <begin position="1"/>
        <end position="15"/>
    </location>
</feature>
<proteinExistence type="predicted"/>
<dbReference type="AlphaFoldDB" id="A0A8B9Q321"/>
<evidence type="ECO:0008006" key="4">
    <source>
        <dbReference type="Google" id="ProtNLM"/>
    </source>
</evidence>
<feature type="chain" id="PRO_5046607558" description="Secreted protein" evidence="1">
    <location>
        <begin position="16"/>
        <end position="149"/>
    </location>
</feature>
<protein>
    <recommendedName>
        <fullName evidence="4">Secreted protein</fullName>
    </recommendedName>
</protein>
<reference evidence="2" key="1">
    <citation type="submission" date="2025-08" db="UniProtKB">
        <authorList>
            <consortium name="Ensembl"/>
        </authorList>
    </citation>
    <scope>IDENTIFICATION</scope>
</reference>
<accession>A0A8B9Q321</accession>
<dbReference type="Ensembl" id="ENSAOWT00000017790.1">
    <property type="protein sequence ID" value="ENSAOWP00000015671.1"/>
    <property type="gene ID" value="ENSAOWG00000010667.1"/>
</dbReference>
<reference evidence="2" key="2">
    <citation type="submission" date="2025-09" db="UniProtKB">
        <authorList>
            <consortium name="Ensembl"/>
        </authorList>
    </citation>
    <scope>IDENTIFICATION</scope>
</reference>
<keyword evidence="3" id="KW-1185">Reference proteome</keyword>
<evidence type="ECO:0000313" key="3">
    <source>
        <dbReference type="Proteomes" id="UP000694424"/>
    </source>
</evidence>
<evidence type="ECO:0000313" key="2">
    <source>
        <dbReference type="Ensembl" id="ENSAOWP00000015671.1"/>
    </source>
</evidence>
<keyword evidence="1" id="KW-0732">Signal</keyword>
<organism evidence="2 3">
    <name type="scientific">Apteryx owenii</name>
    <name type="common">Little spotted kiwi</name>
    <dbReference type="NCBI Taxonomy" id="8824"/>
    <lineage>
        <taxon>Eukaryota</taxon>
        <taxon>Metazoa</taxon>
        <taxon>Chordata</taxon>
        <taxon>Craniata</taxon>
        <taxon>Vertebrata</taxon>
        <taxon>Euteleostomi</taxon>
        <taxon>Archelosauria</taxon>
        <taxon>Archosauria</taxon>
        <taxon>Dinosauria</taxon>
        <taxon>Saurischia</taxon>
        <taxon>Theropoda</taxon>
        <taxon>Coelurosauria</taxon>
        <taxon>Aves</taxon>
        <taxon>Palaeognathae</taxon>
        <taxon>Apterygiformes</taxon>
        <taxon>Apterygidae</taxon>
        <taxon>Apteryx</taxon>
    </lineage>
</organism>